<dbReference type="Proteomes" id="UP000654075">
    <property type="component" value="Unassembled WGS sequence"/>
</dbReference>
<protein>
    <submittedName>
        <fullName evidence="2">Uncharacterized protein</fullName>
    </submittedName>
</protein>
<proteinExistence type="predicted"/>
<reference evidence="2" key="1">
    <citation type="submission" date="2021-02" db="EMBL/GenBank/DDBJ databases">
        <authorList>
            <person name="Dougan E. K."/>
            <person name="Rhodes N."/>
            <person name="Thang M."/>
            <person name="Chan C."/>
        </authorList>
    </citation>
    <scope>NUCLEOTIDE SEQUENCE</scope>
</reference>
<dbReference type="AlphaFoldDB" id="A0A813E951"/>
<evidence type="ECO:0000256" key="1">
    <source>
        <dbReference type="SAM" id="MobiDB-lite"/>
    </source>
</evidence>
<comment type="caution">
    <text evidence="2">The sequence shown here is derived from an EMBL/GenBank/DDBJ whole genome shotgun (WGS) entry which is preliminary data.</text>
</comment>
<keyword evidence="3" id="KW-1185">Reference proteome</keyword>
<organism evidence="2 3">
    <name type="scientific">Polarella glacialis</name>
    <name type="common">Dinoflagellate</name>
    <dbReference type="NCBI Taxonomy" id="89957"/>
    <lineage>
        <taxon>Eukaryota</taxon>
        <taxon>Sar</taxon>
        <taxon>Alveolata</taxon>
        <taxon>Dinophyceae</taxon>
        <taxon>Suessiales</taxon>
        <taxon>Suessiaceae</taxon>
        <taxon>Polarella</taxon>
    </lineage>
</organism>
<accession>A0A813E951</accession>
<feature type="region of interest" description="Disordered" evidence="1">
    <location>
        <begin position="86"/>
        <end position="129"/>
    </location>
</feature>
<dbReference type="OrthoDB" id="551633at2759"/>
<evidence type="ECO:0000313" key="2">
    <source>
        <dbReference type="EMBL" id="CAE8595527.1"/>
    </source>
</evidence>
<evidence type="ECO:0000313" key="3">
    <source>
        <dbReference type="Proteomes" id="UP000654075"/>
    </source>
</evidence>
<name>A0A813E951_POLGL</name>
<gene>
    <name evidence="2" type="ORF">PGLA1383_LOCUS14042</name>
</gene>
<feature type="non-terminal residue" evidence="2">
    <location>
        <position position="129"/>
    </location>
</feature>
<sequence length="129" mass="14543">DDPFGDCEVTTTVGGISTGFGGDYLPLALVSKSVGTLAILRGANGRLRDLMGLPEETSVARRERRATTWIKEEKRYEEALVRAVAKRQEKQKGGIKKTKKERNKKRKTLKTGKKERRQRMKKGNLKKGR</sequence>
<feature type="compositionally biased region" description="Basic residues" evidence="1">
    <location>
        <begin position="93"/>
        <end position="129"/>
    </location>
</feature>
<dbReference type="EMBL" id="CAJNNV010007908">
    <property type="protein sequence ID" value="CAE8595527.1"/>
    <property type="molecule type" value="Genomic_DNA"/>
</dbReference>